<evidence type="ECO:0000256" key="5">
    <source>
        <dbReference type="ARBA" id="ARBA00023136"/>
    </source>
</evidence>
<protein>
    <recommendedName>
        <fullName evidence="11">Extracellular solute-binding protein</fullName>
    </recommendedName>
</protein>
<dbReference type="InterPro" id="IPR006311">
    <property type="entry name" value="TAT_signal"/>
</dbReference>
<keyword evidence="7" id="KW-0449">Lipoprotein</keyword>
<dbReference type="AlphaFoldDB" id="A0A8J3EAG5"/>
<dbReference type="RefSeq" id="WP_188899248.1">
    <property type="nucleotide sequence ID" value="NZ_BMKS01000003.1"/>
</dbReference>
<dbReference type="InterPro" id="IPR006059">
    <property type="entry name" value="SBP"/>
</dbReference>
<dbReference type="PANTHER" id="PTHR43649">
    <property type="entry name" value="ARABINOSE-BINDING PROTEIN-RELATED"/>
    <property type="match status" value="1"/>
</dbReference>
<proteinExistence type="inferred from homology"/>
<dbReference type="EMBL" id="BMKS01000003">
    <property type="protein sequence ID" value="GGG26940.1"/>
    <property type="molecule type" value="Genomic_DNA"/>
</dbReference>
<keyword evidence="4 8" id="KW-0732">Signal</keyword>
<feature type="signal peptide" evidence="8">
    <location>
        <begin position="1"/>
        <end position="22"/>
    </location>
</feature>
<dbReference type="Pfam" id="PF13416">
    <property type="entry name" value="SBP_bac_8"/>
    <property type="match status" value="1"/>
</dbReference>
<evidence type="ECO:0000256" key="4">
    <source>
        <dbReference type="ARBA" id="ARBA00022729"/>
    </source>
</evidence>
<evidence type="ECO:0000256" key="7">
    <source>
        <dbReference type="ARBA" id="ARBA00023288"/>
    </source>
</evidence>
<comment type="caution">
    <text evidence="9">The sequence shown here is derived from an EMBL/GenBank/DDBJ whole genome shotgun (WGS) entry which is preliminary data.</text>
</comment>
<name>A0A8J3EAG5_9PROT</name>
<reference evidence="9 10" key="1">
    <citation type="journal article" date="2014" name="Int. J. Syst. Evol. Microbiol.">
        <title>Complete genome sequence of Corynebacterium casei LMG S-19264T (=DSM 44701T), isolated from a smear-ripened cheese.</title>
        <authorList>
            <consortium name="US DOE Joint Genome Institute (JGI-PGF)"/>
            <person name="Walter F."/>
            <person name="Albersmeier A."/>
            <person name="Kalinowski J."/>
            <person name="Ruckert C."/>
        </authorList>
    </citation>
    <scope>NUCLEOTIDE SEQUENCE [LARGE SCALE GENOMIC DNA]</scope>
    <source>
        <strain evidence="9 10">CGMCC 1.16330</strain>
    </source>
</reference>
<evidence type="ECO:0000313" key="10">
    <source>
        <dbReference type="Proteomes" id="UP000597507"/>
    </source>
</evidence>
<dbReference type="SUPFAM" id="SSF53850">
    <property type="entry name" value="Periplasmic binding protein-like II"/>
    <property type="match status" value="1"/>
</dbReference>
<keyword evidence="6" id="KW-0564">Palmitate</keyword>
<comment type="similarity">
    <text evidence="2">Belongs to the bacterial solute-binding protein 1 family.</text>
</comment>
<evidence type="ECO:0000313" key="9">
    <source>
        <dbReference type="EMBL" id="GGG26940.1"/>
    </source>
</evidence>
<evidence type="ECO:0000256" key="8">
    <source>
        <dbReference type="SAM" id="SignalP"/>
    </source>
</evidence>
<keyword evidence="3" id="KW-1003">Cell membrane</keyword>
<dbReference type="InterPro" id="IPR050490">
    <property type="entry name" value="Bact_solute-bd_prot1"/>
</dbReference>
<keyword evidence="5" id="KW-0472">Membrane</keyword>
<gene>
    <name evidence="9" type="ORF">GCM10010964_13560</name>
</gene>
<comment type="subcellular location">
    <subcellularLocation>
        <location evidence="1">Periplasm</location>
    </subcellularLocation>
</comment>
<dbReference type="Proteomes" id="UP000597507">
    <property type="component" value="Unassembled WGS sequence"/>
</dbReference>
<accession>A0A8J3EAG5</accession>
<evidence type="ECO:0000256" key="1">
    <source>
        <dbReference type="ARBA" id="ARBA00004418"/>
    </source>
</evidence>
<dbReference type="Gene3D" id="3.40.190.10">
    <property type="entry name" value="Periplasmic binding protein-like II"/>
    <property type="match status" value="1"/>
</dbReference>
<sequence>MAEQISRRAALGSALAAAGALAAPAIAQTRERVARVWGEPGPYVGVFTNGLNEWAQRYAPGLRFEAEQIAWDQVYVKLTTDLAARRPPALISVESPIAYQLAAEGLLEPVEDVNRAIRAAERLVDGFRIDDFGTWKGTQYAVPLHHQGCLFIAQSDVLEEAGLSDPANWTWQDLLNAARAIQQKRPGMAGFTMALGRNLCGDYHIGQFIWQAGGLTWDPARNFETVFNSPATIEAYEFIKELYAYMPRSAVEFSFLQVVDQHVTGRTAMSLYWGRTMGRAADEARPIYEKMEYYLNPAHPRTGARWSWTDINGWVLPRRDNPFLREAKEALAHVMNSTEWMARYSASLFPNVGPVFKDQAAAPALQQHPIYQAKKRSVDVIFTGFVPHACNSGFELRKGISPLAGIAHGRNVWSQVAQRMLLNNESARAAVEWGHRQFEDIRRENRRLLG</sequence>
<dbReference type="PANTHER" id="PTHR43649:SF33">
    <property type="entry name" value="POLYGALACTURONAN_RHAMNOGALACTURONAN-BINDING PROTEIN YTCQ"/>
    <property type="match status" value="1"/>
</dbReference>
<evidence type="ECO:0008006" key="11">
    <source>
        <dbReference type="Google" id="ProtNLM"/>
    </source>
</evidence>
<dbReference type="PROSITE" id="PS51318">
    <property type="entry name" value="TAT"/>
    <property type="match status" value="1"/>
</dbReference>
<dbReference type="GO" id="GO:0042597">
    <property type="term" value="C:periplasmic space"/>
    <property type="evidence" value="ECO:0007669"/>
    <property type="project" value="UniProtKB-SubCell"/>
</dbReference>
<evidence type="ECO:0000256" key="6">
    <source>
        <dbReference type="ARBA" id="ARBA00023139"/>
    </source>
</evidence>
<keyword evidence="10" id="KW-1185">Reference proteome</keyword>
<evidence type="ECO:0000256" key="2">
    <source>
        <dbReference type="ARBA" id="ARBA00008520"/>
    </source>
</evidence>
<organism evidence="9 10">
    <name type="scientific">Caldovatus sediminis</name>
    <dbReference type="NCBI Taxonomy" id="2041189"/>
    <lineage>
        <taxon>Bacteria</taxon>
        <taxon>Pseudomonadati</taxon>
        <taxon>Pseudomonadota</taxon>
        <taxon>Alphaproteobacteria</taxon>
        <taxon>Acetobacterales</taxon>
        <taxon>Roseomonadaceae</taxon>
        <taxon>Caldovatus</taxon>
    </lineage>
</organism>
<evidence type="ECO:0000256" key="3">
    <source>
        <dbReference type="ARBA" id="ARBA00022475"/>
    </source>
</evidence>
<feature type="chain" id="PRO_5035321838" description="Extracellular solute-binding protein" evidence="8">
    <location>
        <begin position="23"/>
        <end position="450"/>
    </location>
</feature>